<dbReference type="CDD" id="cd00084">
    <property type="entry name" value="HMG-box_SF"/>
    <property type="match status" value="1"/>
</dbReference>
<dbReference type="Pfam" id="PF00754">
    <property type="entry name" value="F5_F8_type_C"/>
    <property type="match status" value="1"/>
</dbReference>
<protein>
    <recommendedName>
        <fullName evidence="2">F5/8 type C domain-containing protein</fullName>
    </recommendedName>
</protein>
<feature type="region of interest" description="Disordered" evidence="1">
    <location>
        <begin position="952"/>
        <end position="979"/>
    </location>
</feature>
<feature type="compositionally biased region" description="Basic and acidic residues" evidence="1">
    <location>
        <begin position="970"/>
        <end position="979"/>
    </location>
</feature>
<proteinExistence type="predicted"/>
<dbReference type="SUPFAM" id="SSF47095">
    <property type="entry name" value="HMG-box"/>
    <property type="match status" value="1"/>
</dbReference>
<feature type="compositionally biased region" description="Acidic residues" evidence="1">
    <location>
        <begin position="957"/>
        <end position="969"/>
    </location>
</feature>
<dbReference type="InterPro" id="IPR036910">
    <property type="entry name" value="HMG_box_dom_sf"/>
</dbReference>
<dbReference type="InterPro" id="IPR008979">
    <property type="entry name" value="Galactose-bd-like_sf"/>
</dbReference>
<organism evidence="3">
    <name type="scientific">Hanusia phi</name>
    <dbReference type="NCBI Taxonomy" id="3032"/>
    <lineage>
        <taxon>Eukaryota</taxon>
        <taxon>Cryptophyceae</taxon>
        <taxon>Pyrenomonadales</taxon>
        <taxon>Geminigeraceae</taxon>
        <taxon>Hanusia</taxon>
    </lineage>
</organism>
<dbReference type="Gene3D" id="1.10.30.10">
    <property type="entry name" value="High mobility group box domain"/>
    <property type="match status" value="1"/>
</dbReference>
<feature type="region of interest" description="Disordered" evidence="1">
    <location>
        <begin position="132"/>
        <end position="162"/>
    </location>
</feature>
<dbReference type="PANTHER" id="PTHR24543">
    <property type="entry name" value="MULTICOPPER OXIDASE-RELATED"/>
    <property type="match status" value="1"/>
</dbReference>
<gene>
    <name evidence="3" type="ORF">HPHI1048_LOCUS6743</name>
</gene>
<accession>A0A7S0EBI6</accession>
<dbReference type="SUPFAM" id="SSF49785">
    <property type="entry name" value="Galactose-binding domain-like"/>
    <property type="match status" value="1"/>
</dbReference>
<dbReference type="AlphaFoldDB" id="A0A7S0EBI6"/>
<dbReference type="SMART" id="SM00231">
    <property type="entry name" value="FA58C"/>
    <property type="match status" value="1"/>
</dbReference>
<dbReference type="EMBL" id="HBEO01009621">
    <property type="protein sequence ID" value="CAD8477226.1"/>
    <property type="molecule type" value="Transcribed_RNA"/>
</dbReference>
<feature type="compositionally biased region" description="Acidic residues" evidence="1">
    <location>
        <begin position="149"/>
        <end position="160"/>
    </location>
</feature>
<dbReference type="CDD" id="cd00057">
    <property type="entry name" value="FA58C"/>
    <property type="match status" value="1"/>
</dbReference>
<evidence type="ECO:0000256" key="1">
    <source>
        <dbReference type="SAM" id="MobiDB-lite"/>
    </source>
</evidence>
<dbReference type="PROSITE" id="PS50022">
    <property type="entry name" value="FA58C_3"/>
    <property type="match status" value="1"/>
</dbReference>
<feature type="domain" description="F5/8 type C" evidence="2">
    <location>
        <begin position="790"/>
        <end position="946"/>
    </location>
</feature>
<dbReference type="Gene3D" id="2.60.120.260">
    <property type="entry name" value="Galactose-binding domain-like"/>
    <property type="match status" value="1"/>
</dbReference>
<name>A0A7S0EBI6_9CRYP</name>
<dbReference type="InterPro" id="IPR000421">
    <property type="entry name" value="FA58C"/>
</dbReference>
<evidence type="ECO:0000313" key="3">
    <source>
        <dbReference type="EMBL" id="CAD8477226.1"/>
    </source>
</evidence>
<evidence type="ECO:0000259" key="2">
    <source>
        <dbReference type="PROSITE" id="PS50022"/>
    </source>
</evidence>
<reference evidence="3" key="1">
    <citation type="submission" date="2021-01" db="EMBL/GenBank/DDBJ databases">
        <authorList>
            <person name="Corre E."/>
            <person name="Pelletier E."/>
            <person name="Niang G."/>
            <person name="Scheremetjew M."/>
            <person name="Finn R."/>
            <person name="Kale V."/>
            <person name="Holt S."/>
            <person name="Cochrane G."/>
            <person name="Meng A."/>
            <person name="Brown T."/>
            <person name="Cohen L."/>
        </authorList>
    </citation>
    <scope>NUCLEOTIDE SEQUENCE</scope>
    <source>
        <strain evidence="3">CCMP325</strain>
    </source>
</reference>
<sequence length="979" mass="110385">MSGEEDKIRDDDAVKIQAMISDGFLKSGCKLTLTPMYINTEGTVVENKATGIVGELQKDGSVKCRGETYSTIKLFAQMLESKENENVEMDIWSRIKVVDLDQTLDYFKQMSEQCVSFPLIFDLISAEDLEQEMDSDANETKKRSLGEMNGEDGNEQGTESDDVKKNRLIPAYLLWYQRNSEKVRSSDEDLSREACLAKAKVVWEQLTEAEKKPYYDQQDKLSEESFKMEIMDKLKIDSNMAELVEKKLVAFAQQDGLPLLTSSTSLEKLSVLSAPTSAKVSTPVEGVKRSRVSINGRKVTMQINEVETVLALVEDDEKDIEFEFPVLACHTRRCLCHGKGPDPSTRREAQAFIKGSADLVPIRIAAALRGIGFLHRGVKSYHSKWDTYAGDTMLLLAGVALRSQGQTRREAEKRFWQIAAQYEARYQSWASCGAAALDPESNSGDVLGLAEGLLALKWMGLDIDAKEGLKSVWEGVKTALSEQCDTVELLGFDPRQERLPLTKRTNCNNCTSANDDTSTRCRYCGWFLRARPQYEDVTDALVWCYLLQQLGIELDNTNISGSPDIAGPVRMHHVLSIYPQIYPYLPKGQLGTDLFKQQCYLITHLLFTLSRYGQLSLPQNMFRAEYMFLHENVSTAVELNDPELVGEFIDCLAILGASDRDVEMIRGRRFLLELEQTLGGRGRWTDTDAHFYRHYHTSWCAVTGLMQHTFKGEGPEFKQEWNAVAKHSAYWASVYGQVLKELPVESMPFWNLQEDTDADSTNGTPRKRASSWENPGVLCEAERAIEDLTLLGDSLGMESGEIKDEQISASSVWDSQGWPPEQCGARLARLNRVDGMTGCWLAAEPSADQWLEVDLGGKCELTGIATQGRGHTRDGIFEQWVTAYELMTRETEQDEWTSKEGWLGGNTDPHTPVGHKLSPPIVARYVRVCPRAWFEHVSLRVELYGKRLDPLPQLVEPQDEEMENQEEEKAEMQTEEMKA</sequence>